<protein>
    <recommendedName>
        <fullName evidence="2">BED-type domain-containing protein</fullName>
    </recommendedName>
</protein>
<organism evidence="1">
    <name type="scientific">Amphimedon queenslandica</name>
    <name type="common">Sponge</name>
    <dbReference type="NCBI Taxonomy" id="400682"/>
    <lineage>
        <taxon>Eukaryota</taxon>
        <taxon>Metazoa</taxon>
        <taxon>Porifera</taxon>
        <taxon>Demospongiae</taxon>
        <taxon>Heteroscleromorpha</taxon>
        <taxon>Haplosclerida</taxon>
        <taxon>Niphatidae</taxon>
        <taxon>Amphimedon</taxon>
    </lineage>
</organism>
<reference evidence="1" key="1">
    <citation type="submission" date="2017-05" db="UniProtKB">
        <authorList>
            <consortium name="EnsemblMetazoa"/>
        </authorList>
    </citation>
    <scope>IDENTIFICATION</scope>
</reference>
<name>A0A1X7TB10_AMPQE</name>
<dbReference type="EnsemblMetazoa" id="Aqu2.1.11741_001">
    <property type="protein sequence ID" value="Aqu2.1.11741_001"/>
    <property type="gene ID" value="Aqu2.1.11741"/>
</dbReference>
<dbReference type="InParanoid" id="A0A1X7TB10"/>
<dbReference type="PANTHER" id="PTHR46481">
    <property type="entry name" value="ZINC FINGER BED DOMAIN-CONTAINING PROTEIN 4"/>
    <property type="match status" value="1"/>
</dbReference>
<dbReference type="SUPFAM" id="SSF140996">
    <property type="entry name" value="Hermes dimerisation domain"/>
    <property type="match status" value="1"/>
</dbReference>
<dbReference type="STRING" id="400682.A0A1X7TB10"/>
<accession>A0A1X7TB10</accession>
<dbReference type="eggNOG" id="KOG1121">
    <property type="taxonomic scope" value="Eukaryota"/>
</dbReference>
<dbReference type="PANTHER" id="PTHR46481:SF9">
    <property type="entry name" value="ZINC FINGER BED DOMAIN-CONTAINING PROTEIN 1-LIKE"/>
    <property type="match status" value="1"/>
</dbReference>
<dbReference type="InterPro" id="IPR052035">
    <property type="entry name" value="ZnF_BED_domain_contain"/>
</dbReference>
<evidence type="ECO:0008006" key="2">
    <source>
        <dbReference type="Google" id="ProtNLM"/>
    </source>
</evidence>
<proteinExistence type="predicted"/>
<evidence type="ECO:0000313" key="1">
    <source>
        <dbReference type="EnsemblMetazoa" id="Aqu2.1.11741_001"/>
    </source>
</evidence>
<dbReference type="AlphaFoldDB" id="A0A1X7TB10"/>
<sequence length="117" mass="13120">MCHKAVPAKGGNTSNLFSHLREHHPTLFACLTPTAAKKTVTQQTIESSVARGTKFSRDSPQHKELTHAIAYHIGKDGVPLSTVERPGFKHMIHKLNPKYDLPSRKYFSNEAIPRLYT</sequence>